<evidence type="ECO:0000313" key="3">
    <source>
        <dbReference type="Proteomes" id="UP001371456"/>
    </source>
</evidence>
<reference evidence="2 3" key="1">
    <citation type="submission" date="2024-02" db="EMBL/GenBank/DDBJ databases">
        <title>de novo genome assembly of Solanum bulbocastanum strain 11H21.</title>
        <authorList>
            <person name="Hosaka A.J."/>
        </authorList>
    </citation>
    <scope>NUCLEOTIDE SEQUENCE [LARGE SCALE GENOMIC DNA]</scope>
    <source>
        <tissue evidence="2">Young leaves</tissue>
    </source>
</reference>
<sequence>MEPTTSNKSAHSKLKQTTTAGTFKQQHNNLQIATHSTKTHSKRSTAQSDLTRTGKLQNPRAPSSDNQLEQPPVPFTTSFLFFRFSGEPPKTSQNPNNFPSFSRNQTIRSPPPNVFIVPNMS</sequence>
<keyword evidence="3" id="KW-1185">Reference proteome</keyword>
<gene>
    <name evidence="2" type="ORF">RDI58_009654</name>
</gene>
<protein>
    <submittedName>
        <fullName evidence="2">Uncharacterized protein</fullName>
    </submittedName>
</protein>
<feature type="compositionally biased region" description="Polar residues" evidence="1">
    <location>
        <begin position="1"/>
        <end position="33"/>
    </location>
</feature>
<comment type="caution">
    <text evidence="2">The sequence shown here is derived from an EMBL/GenBank/DDBJ whole genome shotgun (WGS) entry which is preliminary data.</text>
</comment>
<proteinExistence type="predicted"/>
<feature type="compositionally biased region" description="Polar residues" evidence="1">
    <location>
        <begin position="46"/>
        <end position="79"/>
    </location>
</feature>
<feature type="region of interest" description="Disordered" evidence="1">
    <location>
        <begin position="1"/>
        <end position="121"/>
    </location>
</feature>
<dbReference type="EMBL" id="JBANQN010000004">
    <property type="protein sequence ID" value="KAK6790573.1"/>
    <property type="molecule type" value="Genomic_DNA"/>
</dbReference>
<dbReference type="Proteomes" id="UP001371456">
    <property type="component" value="Unassembled WGS sequence"/>
</dbReference>
<dbReference type="AlphaFoldDB" id="A0AAN8YIN5"/>
<evidence type="ECO:0000256" key="1">
    <source>
        <dbReference type="SAM" id="MobiDB-lite"/>
    </source>
</evidence>
<evidence type="ECO:0000313" key="2">
    <source>
        <dbReference type="EMBL" id="KAK6790573.1"/>
    </source>
</evidence>
<name>A0AAN8YIN5_SOLBU</name>
<organism evidence="2 3">
    <name type="scientific">Solanum bulbocastanum</name>
    <name type="common">Wild potato</name>
    <dbReference type="NCBI Taxonomy" id="147425"/>
    <lineage>
        <taxon>Eukaryota</taxon>
        <taxon>Viridiplantae</taxon>
        <taxon>Streptophyta</taxon>
        <taxon>Embryophyta</taxon>
        <taxon>Tracheophyta</taxon>
        <taxon>Spermatophyta</taxon>
        <taxon>Magnoliopsida</taxon>
        <taxon>eudicotyledons</taxon>
        <taxon>Gunneridae</taxon>
        <taxon>Pentapetalae</taxon>
        <taxon>asterids</taxon>
        <taxon>lamiids</taxon>
        <taxon>Solanales</taxon>
        <taxon>Solanaceae</taxon>
        <taxon>Solanoideae</taxon>
        <taxon>Solaneae</taxon>
        <taxon>Solanum</taxon>
    </lineage>
</organism>
<accession>A0AAN8YIN5</accession>
<feature type="compositionally biased region" description="Polar residues" evidence="1">
    <location>
        <begin position="90"/>
        <end position="108"/>
    </location>
</feature>